<evidence type="ECO:0000256" key="1">
    <source>
        <dbReference type="ARBA" id="ARBA00010899"/>
    </source>
</evidence>
<dbReference type="GO" id="GO:0005874">
    <property type="term" value="C:microtubule"/>
    <property type="evidence" value="ECO:0007669"/>
    <property type="project" value="UniProtKB-KW"/>
</dbReference>
<feature type="compositionally biased region" description="Low complexity" evidence="8">
    <location>
        <begin position="85"/>
        <end position="106"/>
    </location>
</feature>
<feature type="region of interest" description="Disordered" evidence="8">
    <location>
        <begin position="1"/>
        <end position="276"/>
    </location>
</feature>
<dbReference type="SMART" id="SM00129">
    <property type="entry name" value="KISc"/>
    <property type="match status" value="1"/>
</dbReference>
<organism evidence="10 11">
    <name type="scientific">Discostella pseudostelligera</name>
    <dbReference type="NCBI Taxonomy" id="259834"/>
    <lineage>
        <taxon>Eukaryota</taxon>
        <taxon>Sar</taxon>
        <taxon>Stramenopiles</taxon>
        <taxon>Ochrophyta</taxon>
        <taxon>Bacillariophyta</taxon>
        <taxon>Coscinodiscophyceae</taxon>
        <taxon>Thalassiosirophycidae</taxon>
        <taxon>Stephanodiscales</taxon>
        <taxon>Stephanodiscaceae</taxon>
        <taxon>Discostella</taxon>
    </lineage>
</organism>
<keyword evidence="4 6" id="KW-0067">ATP-binding</keyword>
<dbReference type="Proteomes" id="UP001530293">
    <property type="component" value="Unassembled WGS sequence"/>
</dbReference>
<dbReference type="PANTHER" id="PTHR47972:SF45">
    <property type="entry name" value="PROTEIN CLARET SEGREGATIONAL"/>
    <property type="match status" value="1"/>
</dbReference>
<keyword evidence="3 6" id="KW-0547">Nucleotide-binding</keyword>
<keyword evidence="11" id="KW-1185">Reference proteome</keyword>
<evidence type="ECO:0000256" key="3">
    <source>
        <dbReference type="ARBA" id="ARBA00022741"/>
    </source>
</evidence>
<evidence type="ECO:0000256" key="7">
    <source>
        <dbReference type="SAM" id="Coils"/>
    </source>
</evidence>
<dbReference type="PROSITE" id="PS50067">
    <property type="entry name" value="KINESIN_MOTOR_2"/>
    <property type="match status" value="1"/>
</dbReference>
<dbReference type="InterPro" id="IPR001752">
    <property type="entry name" value="Kinesin_motor_dom"/>
</dbReference>
<keyword evidence="7" id="KW-0175">Coiled coil</keyword>
<feature type="domain" description="Kinesin motor" evidence="9">
    <location>
        <begin position="966"/>
        <end position="1297"/>
    </location>
</feature>
<dbReference type="InterPro" id="IPR019821">
    <property type="entry name" value="Kinesin_motor_CS"/>
</dbReference>
<dbReference type="PROSITE" id="PS00411">
    <property type="entry name" value="KINESIN_MOTOR_1"/>
    <property type="match status" value="1"/>
</dbReference>
<dbReference type="InterPro" id="IPR027417">
    <property type="entry name" value="P-loop_NTPase"/>
</dbReference>
<feature type="compositionally biased region" description="Polar residues" evidence="8">
    <location>
        <begin position="252"/>
        <end position="262"/>
    </location>
</feature>
<evidence type="ECO:0000313" key="10">
    <source>
        <dbReference type="EMBL" id="KAL3763164.1"/>
    </source>
</evidence>
<evidence type="ECO:0000256" key="8">
    <source>
        <dbReference type="SAM" id="MobiDB-lite"/>
    </source>
</evidence>
<keyword evidence="5 6" id="KW-0505">Motor protein</keyword>
<sequence>MSEEMSTSNKRQKRGPLLSRGDLTNKSPEEDAAAGGSDGLGVGGESSAIDLKSMHAEQGVGKPPQPPKQTSKQGKYLPVKSSGYGRPSTAGTGTASSSSSSGRPSTPLAIERRSSSSTRPATANSSNNLLPPPSPAYSVASASTRRRSSTPQLRHGDGTLHTSRTSTVVAVAAASRQFKVKSSSTRRARSASPAPSPRDNSTLRQTNSKRRARTPSPNPAMMRPFVNNATSASMPSNLTLDLQQQLQQEQQSSPVTTKQQHPSSKHHRDYSFIDVDPTPVKEARRLSSIFQNRSTTTTTRQPSPAIPTIAEASATSTTMQYNLSSPLPRTPNNNNSAAATPLSYSKALMKGLAKKSMSATKLFPPASSSENQQLHSSNALVETTTTSQTTLLSAQLFSLSTGIDTPHLQHLIANSRRGGGSNTTTTTNNDLRKQLDQKENDLITLRTALQDLLSGKEQFVEGVTAIEKKLRMQLATTTRNLQSSLANEMKLREKAADECTKLTQQLRQSEGQCDTHKTKCEVISSELESTKSEVRRLQDINVEHAVALALLQSKLDQSNAERDAALDRVGHAELAKDEAVKEAVAKVMSDVDGPSLTEIKVECDDLRSRLKMQRIIEEEICKLLDVDIALVEFTSTDTTPADGLAFAEGNGGGASKTSLLNIIKQRLDEYQKFVVMKEEAEKRVQICVAELEKVKSDYQSTKDALEAKERDMTELMKSVGDIQRSGHEREQEMVNRLALAESQVVECREKILSLGYEKKSLEEALDALKSACSAHEFTINNLRKEISETKLGSAHHESQLQLERDMRSKAEEKASEERAERIALAAQLNAQLREHVQSEKQLRESMESMRRNMMEQIHLLSQENENKDGEIKKCNEVIAGLEAHQLSLKKSLSEQKSMLDASKEEEIGRLKGEIANLESRLTSEVKNLQSAGMANEAKVQELEAIIQQGLLERKRMHNIIQELRGNVRVFARIRPFLPDDGEQGNDSETPLVSHDGDAKVTVVNPSNPSQRHKFAFDRVFAPSAGQEAVFEEVSEFVRSALDGYNVCLFSYGQTGSGKTHTMQGAGTGVMRGLIPRCLEQIGLHKIAEEKDGWEFSMEVSFLEIYNETLKDLLRLNLSQECKHEIKVGTDGRRTVTDLTVKVIDPNDRVAVDAILALAARRRSTASTDMNATSSRSHSVFTLNMTAKHVERNQVVRGTLNLVDLAGSERLDRSNATGQHAKETVAINKSLSSLVDVFTAIGQKSTHIPFRNSKLTYLLQPALSGDGKTCMIVNLSPTEASVPETLCSLRFASKVNMCELGKAKRTIEEVTNEPPTNASNKTDAAAVSRHVKRKL</sequence>
<proteinExistence type="inferred from homology"/>
<comment type="similarity">
    <text evidence="1">Belongs to the TRAFAC class myosin-kinesin ATPase superfamily. Kinesin family. KIN-14 subfamily.</text>
</comment>
<feature type="compositionally biased region" description="Polar residues" evidence="8">
    <location>
        <begin position="227"/>
        <end position="237"/>
    </location>
</feature>
<dbReference type="Gene3D" id="3.40.850.10">
    <property type="entry name" value="Kinesin motor domain"/>
    <property type="match status" value="1"/>
</dbReference>
<feature type="compositionally biased region" description="Low complexity" evidence="8">
    <location>
        <begin position="115"/>
        <end position="129"/>
    </location>
</feature>
<feature type="region of interest" description="Disordered" evidence="8">
    <location>
        <begin position="292"/>
        <end position="314"/>
    </location>
</feature>
<feature type="region of interest" description="Disordered" evidence="8">
    <location>
        <begin position="790"/>
        <end position="813"/>
    </location>
</feature>
<evidence type="ECO:0000256" key="5">
    <source>
        <dbReference type="ARBA" id="ARBA00023175"/>
    </source>
</evidence>
<keyword evidence="2" id="KW-0493">Microtubule</keyword>
<accession>A0ABD3MGU4</accession>
<evidence type="ECO:0000256" key="4">
    <source>
        <dbReference type="ARBA" id="ARBA00022840"/>
    </source>
</evidence>
<dbReference type="SUPFAM" id="SSF52540">
    <property type="entry name" value="P-loop containing nucleoside triphosphate hydrolases"/>
    <property type="match status" value="1"/>
</dbReference>
<evidence type="ECO:0000313" key="11">
    <source>
        <dbReference type="Proteomes" id="UP001530293"/>
    </source>
</evidence>
<evidence type="ECO:0000256" key="6">
    <source>
        <dbReference type="PROSITE-ProRule" id="PRU00283"/>
    </source>
</evidence>
<dbReference type="GO" id="GO:0003774">
    <property type="term" value="F:cytoskeletal motor activity"/>
    <property type="evidence" value="ECO:0007669"/>
    <property type="project" value="UniProtKB-UniRule"/>
</dbReference>
<feature type="compositionally biased region" description="Polar residues" evidence="8">
    <location>
        <begin position="1312"/>
        <end position="1321"/>
    </location>
</feature>
<feature type="compositionally biased region" description="Low complexity" evidence="8">
    <location>
        <begin position="162"/>
        <end position="183"/>
    </location>
</feature>
<feature type="compositionally biased region" description="Low complexity" evidence="8">
    <location>
        <begin position="238"/>
        <end position="251"/>
    </location>
</feature>
<feature type="coiled-coil region" evidence="7">
    <location>
        <begin position="485"/>
        <end position="512"/>
    </location>
</feature>
<feature type="region of interest" description="Disordered" evidence="8">
    <location>
        <begin position="1311"/>
        <end position="1334"/>
    </location>
</feature>
<dbReference type="InterPro" id="IPR027640">
    <property type="entry name" value="Kinesin-like_fam"/>
</dbReference>
<feature type="coiled-coil region" evidence="7">
    <location>
        <begin position="677"/>
        <end position="718"/>
    </location>
</feature>
<protein>
    <recommendedName>
        <fullName evidence="9">Kinesin motor domain-containing protein</fullName>
    </recommendedName>
</protein>
<dbReference type="Pfam" id="PF00225">
    <property type="entry name" value="Kinesin"/>
    <property type="match status" value="1"/>
</dbReference>
<dbReference type="PANTHER" id="PTHR47972">
    <property type="entry name" value="KINESIN-LIKE PROTEIN KLP-3"/>
    <property type="match status" value="1"/>
</dbReference>
<feature type="binding site" evidence="6">
    <location>
        <begin position="1052"/>
        <end position="1059"/>
    </location>
    <ligand>
        <name>ATP</name>
        <dbReference type="ChEBI" id="CHEBI:30616"/>
    </ligand>
</feature>
<name>A0ABD3MGU4_9STRA</name>
<dbReference type="InterPro" id="IPR036961">
    <property type="entry name" value="Kinesin_motor_dom_sf"/>
</dbReference>
<comment type="caution">
    <text evidence="10">The sequence shown here is derived from an EMBL/GenBank/DDBJ whole genome shotgun (WGS) entry which is preliminary data.</text>
</comment>
<dbReference type="GO" id="GO:0005524">
    <property type="term" value="F:ATP binding"/>
    <property type="evidence" value="ECO:0007669"/>
    <property type="project" value="UniProtKB-UniRule"/>
</dbReference>
<reference evidence="10 11" key="1">
    <citation type="submission" date="2024-10" db="EMBL/GenBank/DDBJ databases">
        <title>Updated reference genomes for cyclostephanoid diatoms.</title>
        <authorList>
            <person name="Roberts W.R."/>
            <person name="Alverson A.J."/>
        </authorList>
    </citation>
    <scope>NUCLEOTIDE SEQUENCE [LARGE SCALE GENOMIC DNA]</scope>
    <source>
        <strain evidence="10 11">AJA232-27</strain>
    </source>
</reference>
<dbReference type="PRINTS" id="PR00380">
    <property type="entry name" value="KINESINHEAVY"/>
</dbReference>
<evidence type="ECO:0000259" key="9">
    <source>
        <dbReference type="PROSITE" id="PS50067"/>
    </source>
</evidence>
<evidence type="ECO:0000256" key="2">
    <source>
        <dbReference type="ARBA" id="ARBA00022701"/>
    </source>
</evidence>
<gene>
    <name evidence="10" type="ORF">ACHAWU_006189</name>
</gene>
<dbReference type="EMBL" id="JALLBG020000126">
    <property type="protein sequence ID" value="KAL3763164.1"/>
    <property type="molecule type" value="Genomic_DNA"/>
</dbReference>